<accession>A0AA39D552</accession>
<keyword evidence="16" id="KW-1185">Reference proteome</keyword>
<feature type="disulfide bond" description="Redox-active" evidence="11">
    <location>
        <begin position="411"/>
        <end position="414"/>
    </location>
</feature>
<evidence type="ECO:0000256" key="2">
    <source>
        <dbReference type="ARBA" id="ARBA00004319"/>
    </source>
</evidence>
<evidence type="ECO:0000313" key="16">
    <source>
        <dbReference type="Proteomes" id="UP001168098"/>
    </source>
</evidence>
<comment type="subcellular location">
    <subcellularLocation>
        <location evidence="2">Endoplasmic reticulum lumen</location>
    </subcellularLocation>
</comment>
<dbReference type="PRINTS" id="PR00421">
    <property type="entry name" value="THIOREDOXIN"/>
</dbReference>
<dbReference type="InterPro" id="IPR005792">
    <property type="entry name" value="Prot_disulphide_isomerase"/>
</dbReference>
<comment type="catalytic activity">
    <reaction evidence="1 13">
        <text>Catalyzes the rearrangement of -S-S- bonds in proteins.</text>
        <dbReference type="EC" id="5.3.4.1"/>
    </reaction>
</comment>
<dbReference type="GO" id="GO:0034976">
    <property type="term" value="P:response to endoplasmic reticulum stress"/>
    <property type="evidence" value="ECO:0007669"/>
    <property type="project" value="TreeGrafter"/>
</dbReference>
<dbReference type="FunFam" id="3.40.30.10:FF:000152">
    <property type="entry name" value="Protein disulfide-isomerase"/>
    <property type="match status" value="1"/>
</dbReference>
<dbReference type="Pfam" id="PF00085">
    <property type="entry name" value="Thioredoxin"/>
    <property type="match status" value="2"/>
</dbReference>
<dbReference type="InterPro" id="IPR013766">
    <property type="entry name" value="Thioredoxin_domain"/>
</dbReference>
<dbReference type="NCBIfam" id="TIGR01126">
    <property type="entry name" value="pdi_dom"/>
    <property type="match status" value="1"/>
</dbReference>
<dbReference type="PANTHER" id="PTHR18929">
    <property type="entry name" value="PROTEIN DISULFIDE ISOMERASE"/>
    <property type="match status" value="1"/>
</dbReference>
<evidence type="ECO:0000256" key="12">
    <source>
        <dbReference type="RuleBase" id="RU004208"/>
    </source>
</evidence>
<dbReference type="SUPFAM" id="SSF52833">
    <property type="entry name" value="Thioredoxin-like"/>
    <property type="match status" value="4"/>
</dbReference>
<evidence type="ECO:0000256" key="10">
    <source>
        <dbReference type="ARBA" id="ARBA00023284"/>
    </source>
</evidence>
<evidence type="ECO:0000256" key="6">
    <source>
        <dbReference type="ARBA" id="ARBA00022737"/>
    </source>
</evidence>
<dbReference type="CDD" id="cd02995">
    <property type="entry name" value="PDI_a_PDI_a'_C"/>
    <property type="match status" value="1"/>
</dbReference>
<dbReference type="CDD" id="cd02981">
    <property type="entry name" value="PDI_b_family"/>
    <property type="match status" value="1"/>
</dbReference>
<dbReference type="InterPro" id="IPR005788">
    <property type="entry name" value="PDI_thioredoxin-like_dom"/>
</dbReference>
<evidence type="ECO:0000256" key="3">
    <source>
        <dbReference type="ARBA" id="ARBA00006347"/>
    </source>
</evidence>
<feature type="disulfide bond" description="Redox-active" evidence="11">
    <location>
        <begin position="65"/>
        <end position="68"/>
    </location>
</feature>
<evidence type="ECO:0000256" key="5">
    <source>
        <dbReference type="ARBA" id="ARBA00022729"/>
    </source>
</evidence>
<dbReference type="GO" id="GO:0005788">
    <property type="term" value="C:endoplasmic reticulum lumen"/>
    <property type="evidence" value="ECO:0007669"/>
    <property type="project" value="UniProtKB-SubCell"/>
</dbReference>
<dbReference type="InterPro" id="IPR017937">
    <property type="entry name" value="Thioredoxin_CS"/>
</dbReference>
<feature type="signal peptide" evidence="13">
    <location>
        <begin position="1"/>
        <end position="32"/>
    </location>
</feature>
<dbReference type="PROSITE" id="PS51352">
    <property type="entry name" value="THIOREDOXIN_2"/>
    <property type="match status" value="2"/>
</dbReference>
<name>A0AA39D552_VITRO</name>
<evidence type="ECO:0000259" key="14">
    <source>
        <dbReference type="PROSITE" id="PS51352"/>
    </source>
</evidence>
<organism evidence="15 16">
    <name type="scientific">Vitis rotundifolia</name>
    <name type="common">Muscadine grape</name>
    <dbReference type="NCBI Taxonomy" id="103349"/>
    <lineage>
        <taxon>Eukaryota</taxon>
        <taxon>Viridiplantae</taxon>
        <taxon>Streptophyta</taxon>
        <taxon>Embryophyta</taxon>
        <taxon>Tracheophyta</taxon>
        <taxon>Spermatophyta</taxon>
        <taxon>Magnoliopsida</taxon>
        <taxon>eudicotyledons</taxon>
        <taxon>Gunneridae</taxon>
        <taxon>Pentapetalae</taxon>
        <taxon>rosids</taxon>
        <taxon>Vitales</taxon>
        <taxon>Vitaceae</taxon>
        <taxon>Viteae</taxon>
        <taxon>Vitis</taxon>
    </lineage>
</organism>
<reference evidence="15 16" key="1">
    <citation type="journal article" date="2023" name="BMC Biotechnol.">
        <title>Vitis rotundifolia cv Carlos genome sequencing.</title>
        <authorList>
            <person name="Huff M."/>
            <person name="Hulse-Kemp A."/>
            <person name="Scheffler B."/>
            <person name="Youngblood R."/>
            <person name="Simpson S."/>
            <person name="Babiker E."/>
            <person name="Staton M."/>
        </authorList>
    </citation>
    <scope>NUCLEOTIDE SEQUENCE [LARGE SCALE GENOMIC DNA]</scope>
    <source>
        <tissue evidence="15">Leaf</tissue>
    </source>
</reference>
<sequence>MRMVFPMECKCLFSVLVLFSSLLALCTVPISAVEGEFVVTLDYSNFTETVVKQDFIVVEFYAPWCGHCQQFAPEYEKAASVLSSHDPPIILAKVNGDDVANRQLAQEFDIKGFPTLFIVKDGGKKVQEYNGPPDADGIVNYLKRQLGPASTEIKSSEDAATFIDEKGVVIVGVFPDFSGDEFDNFISIAENLRSEYVFGHTLDAKLLPRGESSVKGPIVRLFKPFDELYVDFQDFKVDALEKFVKNAAMPLVTIFDSDPSGHDYVAKFFDLPNVKVMLFVEFSSEEFDAFNSKYRDAAELYKGKNLGFLLADVNVTEGAIEYYGLKADQTPLIIIDNNDLESKYFEAKIKPDQIAPWLEEYLDGKLKPFIKSQPIPETNDGPVKVAVFETLEEIVFNSGKNVLIEFYAPWCGHCKRLAPILEEVAVSFQNDPDIIIAKLDATANDIPKKFKVEGFPTMYFKPANGELVQYDGDATKEAIIDFIKEKRDKSIQEESARDEL</sequence>
<feature type="domain" description="Thioredoxin" evidence="14">
    <location>
        <begin position="344"/>
        <end position="488"/>
    </location>
</feature>
<keyword evidence="10 11" id="KW-0676">Redox-active center</keyword>
<dbReference type="Gene3D" id="3.40.30.10">
    <property type="entry name" value="Glutaredoxin"/>
    <property type="match status" value="4"/>
</dbReference>
<keyword evidence="6" id="KW-0677">Repeat</keyword>
<evidence type="ECO:0000256" key="9">
    <source>
        <dbReference type="ARBA" id="ARBA00023235"/>
    </source>
</evidence>
<gene>
    <name evidence="15" type="ORF">PVL29_027189</name>
</gene>
<proteinExistence type="inferred from homology"/>
<comment type="caution">
    <text evidence="15">The sequence shown here is derived from an EMBL/GenBank/DDBJ whole genome shotgun (WGS) entry which is preliminary data.</text>
</comment>
<dbReference type="EC" id="5.3.4.1" evidence="4 13"/>
<dbReference type="PANTHER" id="PTHR18929:SF132">
    <property type="entry name" value="PROTEIN DISULFIDE-ISOMERASE A3"/>
    <property type="match status" value="1"/>
</dbReference>
<dbReference type="PROSITE" id="PS00194">
    <property type="entry name" value="THIOREDOXIN_1"/>
    <property type="match status" value="2"/>
</dbReference>
<dbReference type="CDD" id="cd02961">
    <property type="entry name" value="PDI_a_family"/>
    <property type="match status" value="1"/>
</dbReference>
<evidence type="ECO:0000256" key="8">
    <source>
        <dbReference type="ARBA" id="ARBA00023157"/>
    </source>
</evidence>
<evidence type="ECO:0000256" key="11">
    <source>
        <dbReference type="PIRSR" id="PIRSR605792-51"/>
    </source>
</evidence>
<keyword evidence="9 13" id="KW-0413">Isomerase</keyword>
<evidence type="ECO:0000256" key="13">
    <source>
        <dbReference type="RuleBase" id="RU361130"/>
    </source>
</evidence>
<evidence type="ECO:0000313" key="15">
    <source>
        <dbReference type="EMBL" id="KAJ9671079.1"/>
    </source>
</evidence>
<feature type="chain" id="PRO_5041488427" description="Protein disulfide-isomerase" evidence="13">
    <location>
        <begin position="33"/>
        <end position="500"/>
    </location>
</feature>
<evidence type="ECO:0000256" key="4">
    <source>
        <dbReference type="ARBA" id="ARBA00012723"/>
    </source>
</evidence>
<dbReference type="Proteomes" id="UP001168098">
    <property type="component" value="Unassembled WGS sequence"/>
</dbReference>
<evidence type="ECO:0000256" key="1">
    <source>
        <dbReference type="ARBA" id="ARBA00001182"/>
    </source>
</evidence>
<dbReference type="NCBIfam" id="TIGR01130">
    <property type="entry name" value="ER_PDI_fam"/>
    <property type="match status" value="1"/>
</dbReference>
<dbReference type="AlphaFoldDB" id="A0AA39D552"/>
<dbReference type="GO" id="GO:0006457">
    <property type="term" value="P:protein folding"/>
    <property type="evidence" value="ECO:0007669"/>
    <property type="project" value="TreeGrafter"/>
</dbReference>
<dbReference type="FunFam" id="3.40.30.10:FF:000184">
    <property type="entry name" value="Protein disulfide-isomerase"/>
    <property type="match status" value="1"/>
</dbReference>
<evidence type="ECO:0000256" key="7">
    <source>
        <dbReference type="ARBA" id="ARBA00022824"/>
    </source>
</evidence>
<dbReference type="CDD" id="cd02982">
    <property type="entry name" value="PDI_b'_family"/>
    <property type="match status" value="1"/>
</dbReference>
<dbReference type="GO" id="GO:0003756">
    <property type="term" value="F:protein disulfide isomerase activity"/>
    <property type="evidence" value="ECO:0007669"/>
    <property type="project" value="UniProtKB-EC"/>
</dbReference>
<comment type="similarity">
    <text evidence="3 12">Belongs to the protein disulfide isomerase family.</text>
</comment>
<keyword evidence="8 11" id="KW-1015">Disulfide bond</keyword>
<protein>
    <recommendedName>
        <fullName evidence="4 13">Protein disulfide-isomerase</fullName>
        <ecNumber evidence="4 13">5.3.4.1</ecNumber>
    </recommendedName>
</protein>
<dbReference type="Pfam" id="PF13848">
    <property type="entry name" value="Thioredoxin_6"/>
    <property type="match status" value="1"/>
</dbReference>
<keyword evidence="7" id="KW-0256">Endoplasmic reticulum</keyword>
<dbReference type="EMBL" id="JARBHA010000020">
    <property type="protein sequence ID" value="KAJ9671079.1"/>
    <property type="molecule type" value="Genomic_DNA"/>
</dbReference>
<dbReference type="FunFam" id="3.40.30.10:FF:000150">
    <property type="entry name" value="Protein disulfide-isomerase"/>
    <property type="match status" value="1"/>
</dbReference>
<feature type="domain" description="Thioredoxin" evidence="14">
    <location>
        <begin position="17"/>
        <end position="147"/>
    </location>
</feature>
<dbReference type="InterPro" id="IPR036249">
    <property type="entry name" value="Thioredoxin-like_sf"/>
</dbReference>
<keyword evidence="5 13" id="KW-0732">Signal</keyword>